<evidence type="ECO:0000256" key="2">
    <source>
        <dbReference type="ARBA" id="ARBA00012438"/>
    </source>
</evidence>
<feature type="domain" description="Histidine kinase" evidence="8">
    <location>
        <begin position="351"/>
        <end position="543"/>
    </location>
</feature>
<comment type="catalytic activity">
    <reaction evidence="1">
        <text>ATP + protein L-histidine = ADP + protein N-phospho-L-histidine.</text>
        <dbReference type="EC" id="2.7.13.3"/>
    </reaction>
</comment>
<evidence type="ECO:0000256" key="1">
    <source>
        <dbReference type="ARBA" id="ARBA00000085"/>
    </source>
</evidence>
<evidence type="ECO:0000256" key="6">
    <source>
        <dbReference type="ARBA" id="ARBA00022777"/>
    </source>
</evidence>
<gene>
    <name evidence="9" type="ORF">J5Y09_21540</name>
</gene>
<dbReference type="PROSITE" id="PS50109">
    <property type="entry name" value="HIS_KIN"/>
    <property type="match status" value="1"/>
</dbReference>
<dbReference type="InterPro" id="IPR036890">
    <property type="entry name" value="HATPase_C_sf"/>
</dbReference>
<keyword evidence="3" id="KW-0597">Phosphoprotein</keyword>
<dbReference type="SUPFAM" id="SSF55874">
    <property type="entry name" value="ATPase domain of HSP90 chaperone/DNA topoisomerase II/histidine kinase"/>
    <property type="match status" value="1"/>
</dbReference>
<dbReference type="PANTHER" id="PTHR41523:SF8">
    <property type="entry name" value="ETHYLENE RESPONSE SENSOR PROTEIN"/>
    <property type="match status" value="1"/>
</dbReference>
<evidence type="ECO:0000256" key="7">
    <source>
        <dbReference type="ARBA" id="ARBA00022840"/>
    </source>
</evidence>
<sequence>MRGRLLILVGAAMIPVIGIAGGQAWHDHAQDLATARRAAQAVQEQAVAYHRAEFDLIEEMLLSLATELPRLPPEACDATLRAAQALFPRRLADVWLVDRDGQLRCGALPAAQRGGPGYGPPPPHPQGRLTLGGFAAAAAPGDAVVPAVIPLPAEDGTPRAAIGAAIRLANAVPVETAPPGGGRHHAWLIDRDGAAVALTAAGEADLPRGAPPRDDVRSFEGAARSGGTQAWSIGTVRPGLRLMVAVPMDEARSAARAALRWRLVEIAGFVLACLGAVVLGVELSVARPLRRLADQVRGWSPSAPYAAIQDSHDPREMKDLDNALLAASGALAQREVALQAALKQRDLAIEEMNHRVHNNLQIVASLLSMQAENSPQAEVKAELALTRSRVRALATLYRHLSRASRQGRIRLRPFIAELCQQLGEHAGVARNGQVRMAVEVEDMELDADHADSLTLLVTEAVSNAVQHAFPKGRPGTITVTLRSDGENAVLIVADDGIGMPQGADRADALGLNLIRGFASHLGGAAAISGDDGTRVSVTFPLRRD</sequence>
<keyword evidence="7 9" id="KW-0067">ATP-binding</keyword>
<keyword evidence="4" id="KW-0808">Transferase</keyword>
<dbReference type="Pfam" id="PF07568">
    <property type="entry name" value="HisKA_2"/>
    <property type="match status" value="1"/>
</dbReference>
<accession>A0ABS4B0Z4</accession>
<dbReference type="GO" id="GO:0005524">
    <property type="term" value="F:ATP binding"/>
    <property type="evidence" value="ECO:0007669"/>
    <property type="project" value="UniProtKB-KW"/>
</dbReference>
<dbReference type="Gene3D" id="3.30.450.20">
    <property type="entry name" value="PAS domain"/>
    <property type="match status" value="2"/>
</dbReference>
<dbReference type="RefSeq" id="WP_209353924.1">
    <property type="nucleotide sequence ID" value="NZ_JAGIYZ010000030.1"/>
</dbReference>
<dbReference type="CDD" id="cd18773">
    <property type="entry name" value="PDC1_HK_sensor"/>
    <property type="match status" value="1"/>
</dbReference>
<dbReference type="EC" id="2.7.13.3" evidence="2"/>
<evidence type="ECO:0000313" key="10">
    <source>
        <dbReference type="Proteomes" id="UP000680815"/>
    </source>
</evidence>
<evidence type="ECO:0000313" key="9">
    <source>
        <dbReference type="EMBL" id="MBP0466527.1"/>
    </source>
</evidence>
<protein>
    <recommendedName>
        <fullName evidence="2">histidine kinase</fullName>
        <ecNumber evidence="2">2.7.13.3</ecNumber>
    </recommendedName>
</protein>
<evidence type="ECO:0000256" key="3">
    <source>
        <dbReference type="ARBA" id="ARBA00022553"/>
    </source>
</evidence>
<dbReference type="InterPro" id="IPR005467">
    <property type="entry name" value="His_kinase_dom"/>
</dbReference>
<evidence type="ECO:0000259" key="8">
    <source>
        <dbReference type="PROSITE" id="PS50109"/>
    </source>
</evidence>
<keyword evidence="10" id="KW-1185">Reference proteome</keyword>
<dbReference type="Pfam" id="PF13581">
    <property type="entry name" value="HATPase_c_2"/>
    <property type="match status" value="1"/>
</dbReference>
<evidence type="ECO:0000256" key="5">
    <source>
        <dbReference type="ARBA" id="ARBA00022741"/>
    </source>
</evidence>
<comment type="caution">
    <text evidence="9">The sequence shown here is derived from an EMBL/GenBank/DDBJ whole genome shotgun (WGS) entry which is preliminary data.</text>
</comment>
<organism evidence="9 10">
    <name type="scientific">Roseomonas nitratireducens</name>
    <dbReference type="NCBI Taxonomy" id="2820810"/>
    <lineage>
        <taxon>Bacteria</taxon>
        <taxon>Pseudomonadati</taxon>
        <taxon>Pseudomonadota</taxon>
        <taxon>Alphaproteobacteria</taxon>
        <taxon>Acetobacterales</taxon>
        <taxon>Roseomonadaceae</taxon>
        <taxon>Roseomonas</taxon>
    </lineage>
</organism>
<dbReference type="InterPro" id="IPR003594">
    <property type="entry name" value="HATPase_dom"/>
</dbReference>
<reference evidence="9 10" key="1">
    <citation type="submission" date="2021-03" db="EMBL/GenBank/DDBJ databases">
        <authorList>
            <person name="So Y."/>
        </authorList>
    </citation>
    <scope>NUCLEOTIDE SEQUENCE [LARGE SCALE GENOMIC DNA]</scope>
    <source>
        <strain evidence="9 10">PWR1</strain>
    </source>
</reference>
<dbReference type="PANTHER" id="PTHR41523">
    <property type="entry name" value="TWO-COMPONENT SYSTEM SENSOR PROTEIN"/>
    <property type="match status" value="1"/>
</dbReference>
<dbReference type="Gene3D" id="3.30.565.10">
    <property type="entry name" value="Histidine kinase-like ATPase, C-terminal domain"/>
    <property type="match status" value="1"/>
</dbReference>
<keyword evidence="6" id="KW-0418">Kinase</keyword>
<dbReference type="Proteomes" id="UP000680815">
    <property type="component" value="Unassembled WGS sequence"/>
</dbReference>
<dbReference type="SMART" id="SM00387">
    <property type="entry name" value="HATPase_c"/>
    <property type="match status" value="1"/>
</dbReference>
<evidence type="ECO:0000256" key="4">
    <source>
        <dbReference type="ARBA" id="ARBA00022679"/>
    </source>
</evidence>
<dbReference type="EMBL" id="JAGIYZ010000030">
    <property type="protein sequence ID" value="MBP0466527.1"/>
    <property type="molecule type" value="Genomic_DNA"/>
</dbReference>
<proteinExistence type="predicted"/>
<keyword evidence="5" id="KW-0547">Nucleotide-binding</keyword>
<dbReference type="InterPro" id="IPR011495">
    <property type="entry name" value="Sig_transdc_His_kin_sub2_dim/P"/>
</dbReference>
<name>A0ABS4B0Z4_9PROT</name>